<reference evidence="1 2" key="1">
    <citation type="submission" date="2017-07" db="EMBL/GenBank/DDBJ databases">
        <title>Complete genome sequence of Actinoalloteichus hoggarensis DSM 45943, type strain of Actinoalloteichus hoggarensis.</title>
        <authorList>
            <person name="Ruckert C."/>
            <person name="Nouioui I."/>
            <person name="Willmese J."/>
            <person name="van Wezel G."/>
            <person name="Klenk H.-P."/>
            <person name="Kalinowski J."/>
            <person name="Zotchev S.B."/>
        </authorList>
    </citation>
    <scope>NUCLEOTIDE SEQUENCE [LARGE SCALE GENOMIC DNA]</scope>
    <source>
        <strain evidence="1 2">DSM 45943</strain>
    </source>
</reference>
<name>A0A221VYW4_9PSEU</name>
<dbReference type="Proteomes" id="UP000204221">
    <property type="component" value="Chromosome"/>
</dbReference>
<accession>A0A221VYW4</accession>
<proteinExistence type="predicted"/>
<dbReference type="KEGG" id="ahg:AHOG_05330"/>
<gene>
    <name evidence="1" type="ORF">AHOG_05330</name>
</gene>
<protein>
    <submittedName>
        <fullName evidence="1">Uncharacterized protein</fullName>
    </submittedName>
</protein>
<keyword evidence="2" id="KW-1185">Reference proteome</keyword>
<evidence type="ECO:0000313" key="1">
    <source>
        <dbReference type="EMBL" id="ASO18719.1"/>
    </source>
</evidence>
<evidence type="ECO:0000313" key="2">
    <source>
        <dbReference type="Proteomes" id="UP000204221"/>
    </source>
</evidence>
<dbReference type="AlphaFoldDB" id="A0A221VYW4"/>
<dbReference type="EMBL" id="CP022521">
    <property type="protein sequence ID" value="ASO18719.1"/>
    <property type="molecule type" value="Genomic_DNA"/>
</dbReference>
<organism evidence="1 2">
    <name type="scientific">Actinoalloteichus hoggarensis</name>
    <dbReference type="NCBI Taxonomy" id="1470176"/>
    <lineage>
        <taxon>Bacteria</taxon>
        <taxon>Bacillati</taxon>
        <taxon>Actinomycetota</taxon>
        <taxon>Actinomycetes</taxon>
        <taxon>Pseudonocardiales</taxon>
        <taxon>Pseudonocardiaceae</taxon>
        <taxon>Actinoalloteichus</taxon>
    </lineage>
</organism>
<sequence length="532" mass="58658">MLPPTESGMRIRPVLPADEQPQLHRMAEEVRHILDRLLAGAPAATDTRNRLLDELSWWQDVDDRPLDEAVERSFLLRQVILRSAPSDGTWRNALSYIGDPDPVDEQVCTYDYDRAEIRFAPDSPLARPYAWMRGDGCAVETWYSRTGMSAITAWLIAVARMAAERGMPHLVLTNRLYHEAEILFDMARLADVTVRKHDDLDSLLAAANEAEHPVVIFLDSSRPDGTAAALTRLLREIDPTKVGSVLWDNTCASASDSPFEPAGPSWSEASEAPAAPLPVEPLTLLDLDDDGVGQASTTPRLRTDELTTTLVVLRSHAKLDQLGLELCSLGSVVMMTGPANTGEGPHWQTGMQRFFADSLAVTGACASPATLRLMASLGLPDESLSRRANRHLRQANALAARILIDELTPTGRYQVEENEHGCFVEIHLLELPGPEPIGGPPTWPVWDELDRELTRIGEHAAERSIPIWKSASFGFHYTGLSWYSAEDPPRPQGHAHTVLRVCFGMHDPAVTAEAAEIIAEHLTRKSSWTPIS</sequence>